<feature type="transmembrane region" description="Helical" evidence="1">
    <location>
        <begin position="12"/>
        <end position="32"/>
    </location>
</feature>
<evidence type="ECO:0000313" key="2">
    <source>
        <dbReference type="EMBL" id="EAJ1622083.1"/>
    </source>
</evidence>
<gene>
    <name evidence="2" type="ORF">CT510_05345</name>
    <name evidence="3" type="ORF">YZ54_05195</name>
</gene>
<dbReference type="Proteomes" id="UP000535305">
    <property type="component" value="Unassembled WGS sequence"/>
</dbReference>
<reference evidence="3" key="1">
    <citation type="submission" date="2018-05" db="EMBL/GenBank/DDBJ databases">
        <authorList>
            <consortium name="PulseNet: The National Subtyping Network for Foodborne Disease Surveillance"/>
            <person name="Tarr C.L."/>
            <person name="Trees E."/>
            <person name="Katz L.S."/>
            <person name="Carleton-Romer H.A."/>
            <person name="Stroika S."/>
            <person name="Kucerova Z."/>
            <person name="Roache K.F."/>
            <person name="Sabol A.L."/>
            <person name="Besser J."/>
            <person name="Gerner-Smidt P."/>
        </authorList>
    </citation>
    <scope>NUCLEOTIDE SEQUENCE</scope>
    <source>
        <strain evidence="3">D2813</strain>
        <strain evidence="2 4">PNUSAC003104</strain>
    </source>
</reference>
<sequence length="59" mass="6352">MLGLLSGLLGNTKLYIALGAMSVGLVIAGLYIRTLKAENESLENSLRINGEFSLLKSRK</sequence>
<keyword evidence="4" id="KW-1185">Reference proteome</keyword>
<name>A0A5L4Q5K2_CAMUP</name>
<organism evidence="3">
    <name type="scientific">Campylobacter upsaliensis</name>
    <dbReference type="NCBI Taxonomy" id="28080"/>
    <lineage>
        <taxon>Bacteria</taxon>
        <taxon>Pseudomonadati</taxon>
        <taxon>Campylobacterota</taxon>
        <taxon>Epsilonproteobacteria</taxon>
        <taxon>Campylobacterales</taxon>
        <taxon>Campylobacteraceae</taxon>
        <taxon>Campylobacter</taxon>
    </lineage>
</organism>
<comment type="caution">
    <text evidence="3">The sequence shown here is derived from an EMBL/GenBank/DDBJ whole genome shotgun (WGS) entry which is preliminary data.</text>
</comment>
<proteinExistence type="predicted"/>
<dbReference type="EMBL" id="AABVLA010000019">
    <property type="protein sequence ID" value="EAJ1622083.1"/>
    <property type="molecule type" value="Genomic_DNA"/>
</dbReference>
<keyword evidence="1" id="KW-1133">Transmembrane helix</keyword>
<protein>
    <submittedName>
        <fullName evidence="3">Uncharacterized protein</fullName>
    </submittedName>
</protein>
<keyword evidence="1" id="KW-0812">Transmembrane</keyword>
<dbReference type="AlphaFoldDB" id="A0A5L4Q5K2"/>
<keyword evidence="1" id="KW-0472">Membrane</keyword>
<evidence type="ECO:0000256" key="1">
    <source>
        <dbReference type="SAM" id="Phobius"/>
    </source>
</evidence>
<evidence type="ECO:0000313" key="3">
    <source>
        <dbReference type="EMBL" id="EAJ7104889.1"/>
    </source>
</evidence>
<evidence type="ECO:0000313" key="4">
    <source>
        <dbReference type="Proteomes" id="UP000535305"/>
    </source>
</evidence>
<dbReference type="EMBL" id="AACABH010000020">
    <property type="protein sequence ID" value="EAJ7104889.1"/>
    <property type="molecule type" value="Genomic_DNA"/>
</dbReference>
<accession>A0A5L4Q5K2</accession>